<reference evidence="1" key="1">
    <citation type="submission" date="2023-05" db="EMBL/GenBank/DDBJ databases">
        <authorList>
            <consortium name="ELIXIR-Norway"/>
        </authorList>
    </citation>
    <scope>NUCLEOTIDE SEQUENCE</scope>
</reference>
<proteinExistence type="predicted"/>
<dbReference type="EMBL" id="OX596112">
    <property type="protein sequence ID" value="CAN0399755.1"/>
    <property type="molecule type" value="Genomic_DNA"/>
</dbReference>
<reference evidence="1" key="2">
    <citation type="submission" date="2025-03" db="EMBL/GenBank/DDBJ databases">
        <authorList>
            <consortium name="ELIXIR-Norway"/>
            <consortium name="Elixir Norway"/>
        </authorList>
    </citation>
    <scope>NUCLEOTIDE SEQUENCE</scope>
</reference>
<protein>
    <submittedName>
        <fullName evidence="1">Uncharacterized protein</fullName>
    </submittedName>
</protein>
<evidence type="ECO:0000313" key="2">
    <source>
        <dbReference type="Proteomes" id="UP001162501"/>
    </source>
</evidence>
<dbReference type="Proteomes" id="UP001162501">
    <property type="component" value="Chromosome 28"/>
</dbReference>
<organism evidence="1 2">
    <name type="scientific">Rangifer tarandus platyrhynchus</name>
    <name type="common">Svalbard reindeer</name>
    <dbReference type="NCBI Taxonomy" id="3082113"/>
    <lineage>
        <taxon>Eukaryota</taxon>
        <taxon>Metazoa</taxon>
        <taxon>Chordata</taxon>
        <taxon>Craniata</taxon>
        <taxon>Vertebrata</taxon>
        <taxon>Euteleostomi</taxon>
        <taxon>Mammalia</taxon>
        <taxon>Eutheria</taxon>
        <taxon>Laurasiatheria</taxon>
        <taxon>Artiodactyla</taxon>
        <taxon>Ruminantia</taxon>
        <taxon>Pecora</taxon>
        <taxon>Cervidae</taxon>
        <taxon>Odocoileinae</taxon>
        <taxon>Rangifer</taxon>
    </lineage>
</organism>
<name>A0AC59ZET3_RANTA</name>
<accession>A0AC59ZET3</accession>
<evidence type="ECO:0000313" key="1">
    <source>
        <dbReference type="EMBL" id="CAN0399755.1"/>
    </source>
</evidence>
<gene>
    <name evidence="1" type="ORF">MRATA1EN22A_LOCUS17650</name>
</gene>
<sequence>MICKAQSPSLLTWIQLSAFRANGLTATQDSISLTGEILSEFPGKACSPIPPWARSVHEEESMCRCADVPSGLALRWRNPPQTHLTSPV</sequence>